<protein>
    <submittedName>
        <fullName evidence="2">Uncharacterized protein</fullName>
    </submittedName>
</protein>
<feature type="region of interest" description="Disordered" evidence="1">
    <location>
        <begin position="199"/>
        <end position="218"/>
    </location>
</feature>
<dbReference type="EMBL" id="MHMN01000040">
    <property type="protein sequence ID" value="OGZ27947.1"/>
    <property type="molecule type" value="Genomic_DNA"/>
</dbReference>
<proteinExistence type="predicted"/>
<reference evidence="2 3" key="1">
    <citation type="journal article" date="2016" name="Nat. Commun.">
        <title>Thousands of microbial genomes shed light on interconnected biogeochemical processes in an aquifer system.</title>
        <authorList>
            <person name="Anantharaman K."/>
            <person name="Brown C.T."/>
            <person name="Hug L.A."/>
            <person name="Sharon I."/>
            <person name="Castelle C.J."/>
            <person name="Probst A.J."/>
            <person name="Thomas B.C."/>
            <person name="Singh A."/>
            <person name="Wilkins M.J."/>
            <person name="Karaoz U."/>
            <person name="Brodie E.L."/>
            <person name="Williams K.H."/>
            <person name="Hubbard S.S."/>
            <person name="Banfield J.F."/>
        </authorList>
    </citation>
    <scope>NUCLEOTIDE SEQUENCE [LARGE SCALE GENOMIC DNA]</scope>
</reference>
<comment type="caution">
    <text evidence="2">The sequence shown here is derived from an EMBL/GenBank/DDBJ whole genome shotgun (WGS) entry which is preliminary data.</text>
</comment>
<dbReference type="Proteomes" id="UP000176326">
    <property type="component" value="Unassembled WGS sequence"/>
</dbReference>
<dbReference type="AlphaFoldDB" id="A0A1G2EQC1"/>
<gene>
    <name evidence="2" type="ORF">A2427_00365</name>
</gene>
<organism evidence="2 3">
    <name type="scientific">Candidatus Nealsonbacteria bacterium RIFOXYC1_FULL_40_7</name>
    <dbReference type="NCBI Taxonomy" id="1801678"/>
    <lineage>
        <taxon>Bacteria</taxon>
        <taxon>Candidatus Nealsoniibacteriota</taxon>
    </lineage>
</organism>
<evidence type="ECO:0000313" key="3">
    <source>
        <dbReference type="Proteomes" id="UP000176326"/>
    </source>
</evidence>
<sequence>MIDNCEEKLIDVNDLLQTRRGRAGLATIPRLVIGQGNSQTEARPPNEAEIPWAKRVIANTMARYSIPEGLDESPRARRARKKTSIGVTSPDSISDNFAYAFLEMRAKSQIKSKSFAPQKYGAWRQELERDFNPKRDSAQTVLNLAILSKLAGVYDPPLEEITCLLQVFSQPTSPTLYLAVCPQVGYSRLGASLPQPTLTTTQEWGETSPAAKNDRQYQSRTKRALDQAINEMSMLNNKLNCPVNIIISDWENFFRYRTLQALQEQKATVTGLSPELIQKMLKTYIDVYGGGKPNAVETGLTKVSQKYLTAVQTEIHPQNASIQIGLSTEIYASTLMPQLGMFVEDFITQLKILGVDGYLNQKGIRFSPQNCSRWMDGKGYSPAEMRSMRTDLYPALRLKWASMGYEYQVERSVVSQTENGGAVIVTSEPDAGPKYEPDPRFIKISEAKQVPVIPLPSMILLQNRL</sequence>
<evidence type="ECO:0000256" key="1">
    <source>
        <dbReference type="SAM" id="MobiDB-lite"/>
    </source>
</evidence>
<accession>A0A1G2EQC1</accession>
<evidence type="ECO:0000313" key="2">
    <source>
        <dbReference type="EMBL" id="OGZ27947.1"/>
    </source>
</evidence>
<name>A0A1G2EQC1_9BACT</name>